<keyword evidence="2" id="KW-1185">Reference proteome</keyword>
<dbReference type="HOGENOM" id="CLU_2665116_0_0_7"/>
<proteinExistence type="predicted"/>
<protein>
    <submittedName>
        <fullName evidence="1">Uncharacterized protein</fullName>
    </submittedName>
</protein>
<evidence type="ECO:0000313" key="2">
    <source>
        <dbReference type="Proteomes" id="UP000016587"/>
    </source>
</evidence>
<dbReference type="EMBL" id="CP006585">
    <property type="protein sequence ID" value="AGW13818.1"/>
    <property type="molecule type" value="Genomic_DNA"/>
</dbReference>
<sequence>MTTAEKIDAVMELLGLPDDAVNISIKMDHDRGKVRVGYDLLMDEDNEVCAPLNLTMVAPDPRDRAGNSNSNGVVA</sequence>
<dbReference type="RefSeq" id="WP_021760722.1">
    <property type="nucleotide sequence ID" value="NC_022444.1"/>
</dbReference>
<dbReference type="Proteomes" id="UP000016587">
    <property type="component" value="Chromosome"/>
</dbReference>
<dbReference type="PATRIC" id="fig|1121448.10.peg.2004"/>
<dbReference type="KEGG" id="dgg:DGI_2049"/>
<dbReference type="STRING" id="1121448.DGI_2049"/>
<accession>T2GBY3</accession>
<organism evidence="1 2">
    <name type="scientific">Megalodesulfovibrio gigas (strain ATCC 19364 / DSM 1382 / NCIMB 9332 / VKM B-1759)</name>
    <name type="common">Desulfovibrio gigas</name>
    <dbReference type="NCBI Taxonomy" id="1121448"/>
    <lineage>
        <taxon>Bacteria</taxon>
        <taxon>Pseudomonadati</taxon>
        <taxon>Thermodesulfobacteriota</taxon>
        <taxon>Desulfovibrionia</taxon>
        <taxon>Desulfovibrionales</taxon>
        <taxon>Desulfovibrionaceae</taxon>
        <taxon>Megalodesulfovibrio</taxon>
    </lineage>
</organism>
<reference evidence="2" key="2">
    <citation type="submission" date="2013-07" db="EMBL/GenBank/DDBJ databases">
        <authorList>
            <person name="Morais-Silva F.O."/>
            <person name="Rezende A.M."/>
            <person name="Pimentel C."/>
            <person name="Resende D.M."/>
            <person name="Santos C.I."/>
            <person name="Clemente C."/>
            <person name="de Oliveira L.M."/>
            <person name="da Silva S.M."/>
            <person name="Costa D.A."/>
            <person name="Varela-Raposo A."/>
            <person name="Horacio E.C.A."/>
            <person name="Matos M."/>
            <person name="Flores O."/>
            <person name="Ruiz J.C."/>
            <person name="Rodrigues-Pousada C."/>
        </authorList>
    </citation>
    <scope>NUCLEOTIDE SEQUENCE [LARGE SCALE GENOMIC DNA]</scope>
    <source>
        <strain evidence="2">ATCC 19364 / DSM 1382 / NCIMB 9332 / VKM B-1759</strain>
    </source>
</reference>
<evidence type="ECO:0000313" key="1">
    <source>
        <dbReference type="EMBL" id="AGW13818.1"/>
    </source>
</evidence>
<name>T2GBY3_MEGG1</name>
<dbReference type="AlphaFoldDB" id="T2GBY3"/>
<gene>
    <name evidence="1" type="ORF">DGI_2049</name>
</gene>
<reference evidence="1 2" key="1">
    <citation type="journal article" date="2013" name="J. Bacteriol.">
        <title>Roles of HynAB and Ech, the only two hydrogenases found in the model sulfate reducer Desulfovibrio gigas.</title>
        <authorList>
            <person name="Morais-Silva F.O."/>
            <person name="Santos C.I."/>
            <person name="Rodrigues R."/>
            <person name="Pereira I.A."/>
            <person name="Rodrigues-Pousada C."/>
        </authorList>
    </citation>
    <scope>NUCLEOTIDE SEQUENCE [LARGE SCALE GENOMIC DNA]</scope>
    <source>
        <strain evidence="2">ATCC 19364 / DSM 1382 / NCIMB 9332 / VKM B-1759</strain>
    </source>
</reference>